<feature type="domain" description="ABC3 transporter permease C-terminal" evidence="7">
    <location>
        <begin position="60"/>
        <end position="180"/>
    </location>
</feature>
<evidence type="ECO:0000256" key="1">
    <source>
        <dbReference type="ARBA" id="ARBA00004651"/>
    </source>
</evidence>
<feature type="transmembrane region" description="Helical" evidence="6">
    <location>
        <begin position="18"/>
        <end position="35"/>
    </location>
</feature>
<accession>A0A6G1XA23</accession>
<reference evidence="8 9" key="1">
    <citation type="submission" date="2019-11" db="EMBL/GenBank/DDBJ databases">
        <authorList>
            <person name="Li J."/>
        </authorList>
    </citation>
    <scope>NUCLEOTIDE SEQUENCE [LARGE SCALE GENOMIC DNA]</scope>
    <source>
        <strain evidence="8 9">J4</strain>
    </source>
</reference>
<feature type="transmembrane region" description="Helical" evidence="6">
    <location>
        <begin position="290"/>
        <end position="314"/>
    </location>
</feature>
<gene>
    <name evidence="8" type="ORF">GH754_16125</name>
</gene>
<feature type="transmembrane region" description="Helical" evidence="6">
    <location>
        <begin position="109"/>
        <end position="135"/>
    </location>
</feature>
<comment type="caution">
    <text evidence="8">The sequence shown here is derived from an EMBL/GenBank/DDBJ whole genome shotgun (WGS) entry which is preliminary data.</text>
</comment>
<dbReference type="PIRSF" id="PIRSF018968">
    <property type="entry name" value="ABC_permease_BceB"/>
    <property type="match status" value="1"/>
</dbReference>
<dbReference type="InterPro" id="IPR052536">
    <property type="entry name" value="ABC-4_Integral_Memb_Prot"/>
</dbReference>
<feature type="transmembrane region" description="Helical" evidence="6">
    <location>
        <begin position="55"/>
        <end position="75"/>
    </location>
</feature>
<name>A0A6G1XA23_9BACI</name>
<dbReference type="EMBL" id="WJNH01000012">
    <property type="protein sequence ID" value="MRG87792.1"/>
    <property type="molecule type" value="Genomic_DNA"/>
</dbReference>
<dbReference type="RefSeq" id="WP_153729681.1">
    <property type="nucleotide sequence ID" value="NZ_WJNH01000012.1"/>
</dbReference>
<proteinExistence type="inferred from homology"/>
<dbReference type="InterPro" id="IPR003838">
    <property type="entry name" value="ABC3_permease_C"/>
</dbReference>
<keyword evidence="3 6" id="KW-0812">Transmembrane</keyword>
<comment type="similarity">
    <text evidence="6">Belongs to the ABC-4 integral membrane protein family.</text>
</comment>
<keyword evidence="2 6" id="KW-1003">Cell membrane</keyword>
<evidence type="ECO:0000313" key="8">
    <source>
        <dbReference type="EMBL" id="MRG87792.1"/>
    </source>
</evidence>
<dbReference type="GO" id="GO:0055085">
    <property type="term" value="P:transmembrane transport"/>
    <property type="evidence" value="ECO:0007669"/>
    <property type="project" value="UniProtKB-UniRule"/>
</dbReference>
<dbReference type="Pfam" id="PF02687">
    <property type="entry name" value="FtsX"/>
    <property type="match status" value="1"/>
</dbReference>
<dbReference type="GO" id="GO:0005886">
    <property type="term" value="C:plasma membrane"/>
    <property type="evidence" value="ECO:0007669"/>
    <property type="project" value="UniProtKB-SubCell"/>
</dbReference>
<evidence type="ECO:0000313" key="9">
    <source>
        <dbReference type="Proteomes" id="UP000480185"/>
    </source>
</evidence>
<feature type="transmembrane region" description="Helical" evidence="6">
    <location>
        <begin position="529"/>
        <end position="553"/>
    </location>
</feature>
<feature type="transmembrane region" description="Helical" evidence="6">
    <location>
        <begin position="618"/>
        <end position="638"/>
    </location>
</feature>
<evidence type="ECO:0000259" key="7">
    <source>
        <dbReference type="Pfam" id="PF02687"/>
    </source>
</evidence>
<dbReference type="AlphaFoldDB" id="A0A6G1XA23"/>
<comment type="subcellular location">
    <subcellularLocation>
        <location evidence="1 6">Cell membrane</location>
        <topology evidence="1 6">Multi-pass membrane protein</topology>
    </subcellularLocation>
</comment>
<feature type="transmembrane region" description="Helical" evidence="6">
    <location>
        <begin position="588"/>
        <end position="606"/>
    </location>
</feature>
<protein>
    <submittedName>
        <fullName evidence="8">FtsX-like permease family protein</fullName>
    </submittedName>
</protein>
<evidence type="ECO:0000256" key="3">
    <source>
        <dbReference type="ARBA" id="ARBA00022692"/>
    </source>
</evidence>
<evidence type="ECO:0000256" key="6">
    <source>
        <dbReference type="PIRNR" id="PIRNR018968"/>
    </source>
</evidence>
<dbReference type="InterPro" id="IPR027022">
    <property type="entry name" value="ABC_permease_BceB-typ"/>
</dbReference>
<evidence type="ECO:0000256" key="4">
    <source>
        <dbReference type="ARBA" id="ARBA00022989"/>
    </source>
</evidence>
<feature type="transmembrane region" description="Helical" evidence="6">
    <location>
        <begin position="199"/>
        <end position="218"/>
    </location>
</feature>
<dbReference type="PANTHER" id="PTHR46795:SF3">
    <property type="entry name" value="ABC TRANSPORTER PERMEASE"/>
    <property type="match status" value="1"/>
</dbReference>
<dbReference type="PANTHER" id="PTHR46795">
    <property type="entry name" value="ABC TRANSPORTER PERMEASE-RELATED-RELATED"/>
    <property type="match status" value="1"/>
</dbReference>
<evidence type="ECO:0000256" key="5">
    <source>
        <dbReference type="ARBA" id="ARBA00023136"/>
    </source>
</evidence>
<keyword evidence="9" id="KW-1185">Reference proteome</keyword>
<organism evidence="8 9">
    <name type="scientific">Salinibacillus xinjiangensis</name>
    <dbReference type="NCBI Taxonomy" id="1229268"/>
    <lineage>
        <taxon>Bacteria</taxon>
        <taxon>Bacillati</taxon>
        <taxon>Bacillota</taxon>
        <taxon>Bacilli</taxon>
        <taxon>Bacillales</taxon>
        <taxon>Bacillaceae</taxon>
        <taxon>Salinibacillus</taxon>
    </lineage>
</organism>
<keyword evidence="4 6" id="KW-1133">Transmembrane helix</keyword>
<dbReference type="OrthoDB" id="1705903at2"/>
<keyword evidence="5 6" id="KW-0472">Membrane</keyword>
<evidence type="ECO:0000256" key="2">
    <source>
        <dbReference type="ARBA" id="ARBA00022475"/>
    </source>
</evidence>
<feature type="transmembrane region" description="Helical" evidence="6">
    <location>
        <begin position="147"/>
        <end position="175"/>
    </location>
</feature>
<feature type="transmembrane region" description="Helical" evidence="6">
    <location>
        <begin position="230"/>
        <end position="252"/>
    </location>
</feature>
<sequence>MSIQKLILRNLRNNLKNYYLYVFALIFSVALYFAFVTLQFDPAMNEAESSVKGAAFFRTASIGLIVIVGVFLLYANHIFIKRRSKEIGLFQLIGMTRNRISCILSVENFIMYFGSTIIGTFLGFSASKFIMMILYKVTQVNETASLHFSWAALIQTLIVFTLIYVLIMFTNYLYIRKQSILSLFRVQSSTENQVKKMSVFEMVIGVVGILFIISGYYLSSKLFGGDFTSITEIFLAMVIILGLVILGTYLFYKGSVSFIMNLIRKQKGGYLNINEVLSLSSLMFRMKSNALLLTIITAVSALAIGLLSLTYITYYSAEKTAENYVSSDFALTNQDSGSQFKAALDAENIAYSERTVDVIQAELNVKDILDVQLEGLNFDPNKMTLPIVSDQDVKDVNVSPGETYLAGYANMLQNFMPLHDRGEVEIIGKESQIPLKYQGMLDEPIISSYFTNGGLPVVVVDESDFKQLQEDRNEGIQKSSSIFIGVDISNHGDIKQANEIFNDMEEKFMERSPHFASQLNTSMNQKQNMGLSMFIVGFLGLTFLITSGCILYFKQMDQGEEEKPSYTILRKLGFTRKDLLRGIKTKQLFNFGIPLVIGLLHSYFAVKSGWFLFGTELWTPMLMVMGLYTVLYSIFGLLSVQYYKKVIKEAL</sequence>
<dbReference type="Proteomes" id="UP000480185">
    <property type="component" value="Unassembled WGS sequence"/>
</dbReference>
<keyword evidence="6" id="KW-0813">Transport</keyword>